<accession>A0AAW4KYX0</accession>
<feature type="signal peptide" evidence="2">
    <location>
        <begin position="1"/>
        <end position="21"/>
    </location>
</feature>
<dbReference type="SUPFAM" id="SSF56925">
    <property type="entry name" value="OMPA-like"/>
    <property type="match status" value="1"/>
</dbReference>
<dbReference type="GO" id="GO:0019867">
    <property type="term" value="C:outer membrane"/>
    <property type="evidence" value="ECO:0007669"/>
    <property type="project" value="InterPro"/>
</dbReference>
<evidence type="ECO:0000256" key="2">
    <source>
        <dbReference type="SAM" id="SignalP"/>
    </source>
</evidence>
<sequence length="201" mass="21533">MRKMLALICMTAILAISTAQAEAQNIKGKVGVTARLGFLIPADSDYNDNKLETDAGFNFGGGFIYGIDKNWAAEIDITRTEFGSNRVSGANTGDFEVTNISLGGQYRFEINHPTLTPYVGAGLDILLSDYSHPQDSVSVDTTVGVHASGGIDYFLTRNIALNAEGKVVVAPETDINGPSGRKGNFDPSSFSGMFGVRFFFN</sequence>
<organism evidence="4 5">
    <name type="scientific">Geoanaerobacter pelophilus</name>
    <dbReference type="NCBI Taxonomy" id="60036"/>
    <lineage>
        <taxon>Bacteria</taxon>
        <taxon>Pseudomonadati</taxon>
        <taxon>Thermodesulfobacteriota</taxon>
        <taxon>Desulfuromonadia</taxon>
        <taxon>Geobacterales</taxon>
        <taxon>Geobacteraceae</taxon>
        <taxon>Geoanaerobacter</taxon>
    </lineage>
</organism>
<feature type="domain" description="Outer membrane protein beta-barrel" evidence="3">
    <location>
        <begin position="12"/>
        <end position="198"/>
    </location>
</feature>
<evidence type="ECO:0000259" key="3">
    <source>
        <dbReference type="Pfam" id="PF13505"/>
    </source>
</evidence>
<keyword evidence="5" id="KW-1185">Reference proteome</keyword>
<keyword evidence="1 2" id="KW-0732">Signal</keyword>
<dbReference type="InterPro" id="IPR011250">
    <property type="entry name" value="OMP/PagP_B-barrel"/>
</dbReference>
<dbReference type="InterPro" id="IPR027385">
    <property type="entry name" value="Beta-barrel_OMP"/>
</dbReference>
<evidence type="ECO:0000256" key="1">
    <source>
        <dbReference type="ARBA" id="ARBA00022729"/>
    </source>
</evidence>
<feature type="chain" id="PRO_5043677687" evidence="2">
    <location>
        <begin position="22"/>
        <end position="201"/>
    </location>
</feature>
<protein>
    <submittedName>
        <fullName evidence="4">Outer membrane beta-barrel protein</fullName>
    </submittedName>
</protein>
<proteinExistence type="predicted"/>
<dbReference type="Gene3D" id="2.40.160.20">
    <property type="match status" value="1"/>
</dbReference>
<dbReference type="PANTHER" id="PTHR36920">
    <property type="match status" value="1"/>
</dbReference>
<dbReference type="InterPro" id="IPR005618">
    <property type="entry name" value="OMPW"/>
</dbReference>
<dbReference type="GO" id="GO:0055085">
    <property type="term" value="P:transmembrane transport"/>
    <property type="evidence" value="ECO:0007669"/>
    <property type="project" value="TreeGrafter"/>
</dbReference>
<dbReference type="AlphaFoldDB" id="A0AAW4KYX0"/>
<comment type="caution">
    <text evidence="4">The sequence shown here is derived from an EMBL/GenBank/DDBJ whole genome shotgun (WGS) entry which is preliminary data.</text>
</comment>
<reference evidence="4 5" key="1">
    <citation type="submission" date="2021-05" db="EMBL/GenBank/DDBJ databases">
        <title>The draft genome of Geobacter pelophilus DSM 12255.</title>
        <authorList>
            <person name="Xu Z."/>
            <person name="Masuda Y."/>
            <person name="Itoh H."/>
            <person name="Senoo K."/>
        </authorList>
    </citation>
    <scope>NUCLEOTIDE SEQUENCE [LARGE SCALE GENOMIC DNA]</scope>
    <source>
        <strain evidence="4 5">DSM 12255</strain>
    </source>
</reference>
<dbReference type="Proteomes" id="UP000811899">
    <property type="component" value="Unassembled WGS sequence"/>
</dbReference>
<gene>
    <name evidence="4" type="ORF">KI809_05955</name>
</gene>
<evidence type="ECO:0000313" key="4">
    <source>
        <dbReference type="EMBL" id="MBT0663841.1"/>
    </source>
</evidence>
<dbReference type="EMBL" id="JAHCVJ010000002">
    <property type="protein sequence ID" value="MBT0663841.1"/>
    <property type="molecule type" value="Genomic_DNA"/>
</dbReference>
<dbReference type="RefSeq" id="WP_214170624.1">
    <property type="nucleotide sequence ID" value="NZ_JAHCVJ010000002.1"/>
</dbReference>
<evidence type="ECO:0000313" key="5">
    <source>
        <dbReference type="Proteomes" id="UP000811899"/>
    </source>
</evidence>
<dbReference type="PANTHER" id="PTHR36920:SF1">
    <property type="entry name" value="OUTER MEMBRANE PROTEIN W"/>
    <property type="match status" value="1"/>
</dbReference>
<dbReference type="Pfam" id="PF13505">
    <property type="entry name" value="OMP_b-brl"/>
    <property type="match status" value="1"/>
</dbReference>
<name>A0AAW4KYX0_9BACT</name>